<name>A0A1U7LHN8_NEOID</name>
<dbReference type="Gene3D" id="1.10.238.10">
    <property type="entry name" value="EF-hand"/>
    <property type="match status" value="1"/>
</dbReference>
<feature type="region of interest" description="Disordered" evidence="1">
    <location>
        <begin position="48"/>
        <end position="122"/>
    </location>
</feature>
<comment type="caution">
    <text evidence="2">The sequence shown here is derived from an EMBL/GenBank/DDBJ whole genome shotgun (WGS) entry which is preliminary data.</text>
</comment>
<reference evidence="2 3" key="1">
    <citation type="submission" date="2016-04" db="EMBL/GenBank/DDBJ databases">
        <title>Evolutionary innovation and constraint leading to complex multicellularity in the Ascomycota.</title>
        <authorList>
            <person name="Cisse O."/>
            <person name="Nguyen A."/>
            <person name="Hewitt D.A."/>
            <person name="Jedd G."/>
            <person name="Stajich J.E."/>
        </authorList>
    </citation>
    <scope>NUCLEOTIDE SEQUENCE [LARGE SCALE GENOMIC DNA]</scope>
    <source>
        <strain evidence="2 3">DAH-3</strain>
    </source>
</reference>
<evidence type="ECO:0000313" key="3">
    <source>
        <dbReference type="Proteomes" id="UP000186594"/>
    </source>
</evidence>
<gene>
    <name evidence="2" type="ORF">NEOLI_002987</name>
</gene>
<dbReference type="Proteomes" id="UP000186594">
    <property type="component" value="Unassembled WGS sequence"/>
</dbReference>
<dbReference type="SUPFAM" id="SSF47473">
    <property type="entry name" value="EF-hand"/>
    <property type="match status" value="1"/>
</dbReference>
<evidence type="ECO:0000256" key="1">
    <source>
        <dbReference type="SAM" id="MobiDB-lite"/>
    </source>
</evidence>
<dbReference type="AlphaFoldDB" id="A0A1U7LHN8"/>
<proteinExistence type="predicted"/>
<accession>A0A1U7LHN8</accession>
<keyword evidence="3" id="KW-1185">Reference proteome</keyword>
<protein>
    <submittedName>
        <fullName evidence="2">Calmodulin</fullName>
    </submittedName>
</protein>
<organism evidence="2 3">
    <name type="scientific">Neolecta irregularis (strain DAH-3)</name>
    <dbReference type="NCBI Taxonomy" id="1198029"/>
    <lineage>
        <taxon>Eukaryota</taxon>
        <taxon>Fungi</taxon>
        <taxon>Dikarya</taxon>
        <taxon>Ascomycota</taxon>
        <taxon>Taphrinomycotina</taxon>
        <taxon>Neolectales</taxon>
        <taxon>Neolectaceae</taxon>
        <taxon>Neolecta</taxon>
    </lineage>
</organism>
<dbReference type="InterPro" id="IPR011992">
    <property type="entry name" value="EF-hand-dom_pair"/>
</dbReference>
<feature type="compositionally biased region" description="Low complexity" evidence="1">
    <location>
        <begin position="77"/>
        <end position="95"/>
    </location>
</feature>
<feature type="compositionally biased region" description="Polar residues" evidence="1">
    <location>
        <begin position="59"/>
        <end position="73"/>
    </location>
</feature>
<evidence type="ECO:0000313" key="2">
    <source>
        <dbReference type="EMBL" id="OLL22041.1"/>
    </source>
</evidence>
<sequence length="193" mass="21512">MGYKVEIEKSWWLVVDGWWLVAGGWSFEVRVKSSGFGLNQLPFGMAVKTRKRKREITRSIPSDSESPRNASNESSRHQSTSHGQSTSTKSESSASNRRNKSKQPRNSSNERNTSKSPTLSSSHSRILKSFSLFDMTQKGAITLPDLKQARQMINDSSSDAELIEMLQEASGGENLVTVEQFGLLMERIGVDLV</sequence>
<dbReference type="EMBL" id="LXFE01003971">
    <property type="protein sequence ID" value="OLL22041.1"/>
    <property type="molecule type" value="Genomic_DNA"/>
</dbReference>